<dbReference type="Proteomes" id="UP000712600">
    <property type="component" value="Unassembled WGS sequence"/>
</dbReference>
<reference evidence="2" key="1">
    <citation type="submission" date="2019-12" db="EMBL/GenBank/DDBJ databases">
        <title>Genome sequencing and annotation of Brassica cretica.</title>
        <authorList>
            <person name="Studholme D.J."/>
            <person name="Sarris P."/>
        </authorList>
    </citation>
    <scope>NUCLEOTIDE SEQUENCE</scope>
    <source>
        <strain evidence="2">PFS-109/04</strain>
        <tissue evidence="2">Leaf</tissue>
    </source>
</reference>
<feature type="region of interest" description="Disordered" evidence="1">
    <location>
        <begin position="406"/>
        <end position="430"/>
    </location>
</feature>
<dbReference type="EMBL" id="QGKX02000088">
    <property type="protein sequence ID" value="KAF3583592.1"/>
    <property type="molecule type" value="Genomic_DNA"/>
</dbReference>
<protein>
    <submittedName>
        <fullName evidence="2">Uncharacterized protein</fullName>
    </submittedName>
</protein>
<feature type="region of interest" description="Disordered" evidence="1">
    <location>
        <begin position="199"/>
        <end position="244"/>
    </location>
</feature>
<accession>A0A8S9RTU4</accession>
<evidence type="ECO:0000313" key="3">
    <source>
        <dbReference type="Proteomes" id="UP000712600"/>
    </source>
</evidence>
<dbReference type="AlphaFoldDB" id="A0A8S9RTU4"/>
<organism evidence="2 3">
    <name type="scientific">Brassica cretica</name>
    <name type="common">Mustard</name>
    <dbReference type="NCBI Taxonomy" id="69181"/>
    <lineage>
        <taxon>Eukaryota</taxon>
        <taxon>Viridiplantae</taxon>
        <taxon>Streptophyta</taxon>
        <taxon>Embryophyta</taxon>
        <taxon>Tracheophyta</taxon>
        <taxon>Spermatophyta</taxon>
        <taxon>Magnoliopsida</taxon>
        <taxon>eudicotyledons</taxon>
        <taxon>Gunneridae</taxon>
        <taxon>Pentapetalae</taxon>
        <taxon>rosids</taxon>
        <taxon>malvids</taxon>
        <taxon>Brassicales</taxon>
        <taxon>Brassicaceae</taxon>
        <taxon>Brassiceae</taxon>
        <taxon>Brassica</taxon>
    </lineage>
</organism>
<evidence type="ECO:0000256" key="1">
    <source>
        <dbReference type="SAM" id="MobiDB-lite"/>
    </source>
</evidence>
<proteinExistence type="predicted"/>
<sequence>MFIPSKSLSVPILEVVPHSIFLDVGEVFGRRRRVLCSTSCPLSSAASYIVVFHLCVIVIFNIAIPSVLSVATASGWCLSSPNSDFGSGNLWNSGLRLRSPRSSPIYVLYSLPEASMKTSLFEDNLQWAHVLTPQTHRNSTAPDELVTVNRVFPLSYPRVMWLALDRGYIKSHSASLDDPFNPSQFQKCHLPSRMFGLLKKSKQQQDKQRNQRKRQNRFDDDEKWVRSGDRPFTKAKRSNRDVFDQNEPQTYVSLEKMLYKAIHAIRQLKKKRNTNTSPAPKQQNLRTNFFEEGGNDVPLGSAPGKTNMHGLIMGSNLRTNFFEEGGNDVPLGSAPGKTNMHGLIMGSSKDICSLFDIYLPNLEASTHEITWRMFSTQLRNSSNKNQIKWSSDERVMQFTKPVIFSSREYGPYGSSSPRLDPYHHGPERPE</sequence>
<feature type="compositionally biased region" description="Basic and acidic residues" evidence="1">
    <location>
        <begin position="420"/>
        <end position="430"/>
    </location>
</feature>
<gene>
    <name evidence="2" type="ORF">F2Q69_00029865</name>
</gene>
<comment type="caution">
    <text evidence="2">The sequence shown here is derived from an EMBL/GenBank/DDBJ whole genome shotgun (WGS) entry which is preliminary data.</text>
</comment>
<name>A0A8S9RTU4_BRACR</name>
<feature type="compositionally biased region" description="Basic and acidic residues" evidence="1">
    <location>
        <begin position="216"/>
        <end position="243"/>
    </location>
</feature>
<evidence type="ECO:0000313" key="2">
    <source>
        <dbReference type="EMBL" id="KAF3583592.1"/>
    </source>
</evidence>